<sequence length="378" mass="42976">MMVSGFICERYGNQARTESLIEANARLPLEEQLAVTDSRVIICPNGKETGDNYWNMDQMIEQLKNAIKIARRLFSNAIIHWVFDNSSCHGSLPHDAITDTKMNVGPGGKAPCMKDTVIPDDNPFGKGGQTQCLQFPSDLPPNHEHYNFRGLPKGMKILAAECGYDVSKLIGQCATCKLEHSWKPHLDLTPHEIYLADEADGNDSGEEDERPFSCCLRRLLENQGDIKNQTSLLQEIVEEAGYKCHFLPKFHPELNPIETAHRLLDEALAACPLITIRRFFRRSGRYLSVYQQGATGYLAEFAVRKYASHRSVTRHDLDEAEKAWKLKQLKDAKKKLFYRCFCSYMIISGVNRMFATYFTLYRRPEKLRPTSKFGRGGA</sequence>
<dbReference type="PANTHER" id="PTHR35871:SF1">
    <property type="entry name" value="CXC1-LIKE CYSTEINE CLUSTER ASSOCIATED WITH KDZ TRANSPOSASES DOMAIN-CONTAINING PROTEIN"/>
    <property type="match status" value="1"/>
</dbReference>
<dbReference type="PANTHER" id="PTHR35871">
    <property type="entry name" value="EXPRESSED PROTEIN"/>
    <property type="match status" value="1"/>
</dbReference>
<dbReference type="EMBL" id="ML178816">
    <property type="protein sequence ID" value="TFL05730.1"/>
    <property type="molecule type" value="Genomic_DNA"/>
</dbReference>
<name>A0A5C3QY69_9AGAR</name>
<proteinExistence type="predicted"/>
<gene>
    <name evidence="1" type="ORF">BDV98DRAFT_232047</name>
</gene>
<evidence type="ECO:0000313" key="2">
    <source>
        <dbReference type="Proteomes" id="UP000305067"/>
    </source>
</evidence>
<reference evidence="1 2" key="1">
    <citation type="journal article" date="2019" name="Nat. Ecol. Evol.">
        <title>Megaphylogeny resolves global patterns of mushroom evolution.</title>
        <authorList>
            <person name="Varga T."/>
            <person name="Krizsan K."/>
            <person name="Foldi C."/>
            <person name="Dima B."/>
            <person name="Sanchez-Garcia M."/>
            <person name="Sanchez-Ramirez S."/>
            <person name="Szollosi G.J."/>
            <person name="Szarkandi J.G."/>
            <person name="Papp V."/>
            <person name="Albert L."/>
            <person name="Andreopoulos W."/>
            <person name="Angelini C."/>
            <person name="Antonin V."/>
            <person name="Barry K.W."/>
            <person name="Bougher N.L."/>
            <person name="Buchanan P."/>
            <person name="Buyck B."/>
            <person name="Bense V."/>
            <person name="Catcheside P."/>
            <person name="Chovatia M."/>
            <person name="Cooper J."/>
            <person name="Damon W."/>
            <person name="Desjardin D."/>
            <person name="Finy P."/>
            <person name="Geml J."/>
            <person name="Haridas S."/>
            <person name="Hughes K."/>
            <person name="Justo A."/>
            <person name="Karasinski D."/>
            <person name="Kautmanova I."/>
            <person name="Kiss B."/>
            <person name="Kocsube S."/>
            <person name="Kotiranta H."/>
            <person name="LaButti K.M."/>
            <person name="Lechner B.E."/>
            <person name="Liimatainen K."/>
            <person name="Lipzen A."/>
            <person name="Lukacs Z."/>
            <person name="Mihaltcheva S."/>
            <person name="Morgado L.N."/>
            <person name="Niskanen T."/>
            <person name="Noordeloos M.E."/>
            <person name="Ohm R.A."/>
            <person name="Ortiz-Santana B."/>
            <person name="Ovrebo C."/>
            <person name="Racz N."/>
            <person name="Riley R."/>
            <person name="Savchenko A."/>
            <person name="Shiryaev A."/>
            <person name="Soop K."/>
            <person name="Spirin V."/>
            <person name="Szebenyi C."/>
            <person name="Tomsovsky M."/>
            <person name="Tulloss R.E."/>
            <person name="Uehling J."/>
            <person name="Grigoriev I.V."/>
            <person name="Vagvolgyi C."/>
            <person name="Papp T."/>
            <person name="Martin F.M."/>
            <person name="Miettinen O."/>
            <person name="Hibbett D.S."/>
            <person name="Nagy L.G."/>
        </authorList>
    </citation>
    <scope>NUCLEOTIDE SEQUENCE [LARGE SCALE GENOMIC DNA]</scope>
    <source>
        <strain evidence="1 2">CBS 309.79</strain>
    </source>
</reference>
<dbReference type="AlphaFoldDB" id="A0A5C3QY69"/>
<organism evidence="1 2">
    <name type="scientific">Pterulicium gracile</name>
    <dbReference type="NCBI Taxonomy" id="1884261"/>
    <lineage>
        <taxon>Eukaryota</taxon>
        <taxon>Fungi</taxon>
        <taxon>Dikarya</taxon>
        <taxon>Basidiomycota</taxon>
        <taxon>Agaricomycotina</taxon>
        <taxon>Agaricomycetes</taxon>
        <taxon>Agaricomycetidae</taxon>
        <taxon>Agaricales</taxon>
        <taxon>Pleurotineae</taxon>
        <taxon>Pterulaceae</taxon>
        <taxon>Pterulicium</taxon>
    </lineage>
</organism>
<evidence type="ECO:0000313" key="1">
    <source>
        <dbReference type="EMBL" id="TFL05730.1"/>
    </source>
</evidence>
<dbReference type="STRING" id="1884261.A0A5C3QY69"/>
<dbReference type="OrthoDB" id="6511194at2759"/>
<dbReference type="Proteomes" id="UP000305067">
    <property type="component" value="Unassembled WGS sequence"/>
</dbReference>
<keyword evidence="2" id="KW-1185">Reference proteome</keyword>
<accession>A0A5C3QY69</accession>
<protein>
    <submittedName>
        <fullName evidence="1">Uncharacterized protein</fullName>
    </submittedName>
</protein>